<gene>
    <name evidence="7" type="ORF">ODALV1_LOCUS19749</name>
</gene>
<comment type="similarity">
    <text evidence="2">Belongs to the group II decarboxylase family.</text>
</comment>
<evidence type="ECO:0000313" key="7">
    <source>
        <dbReference type="EMBL" id="CAL8122326.1"/>
    </source>
</evidence>
<protein>
    <recommendedName>
        <fullName evidence="9">Glutamate decarboxylase</fullName>
    </recommendedName>
</protein>
<dbReference type="SUPFAM" id="SSF53383">
    <property type="entry name" value="PLP-dependent transferases"/>
    <property type="match status" value="2"/>
</dbReference>
<evidence type="ECO:0000256" key="5">
    <source>
        <dbReference type="ARBA" id="ARBA00023239"/>
    </source>
</evidence>
<name>A0ABP1R7X8_9HEXA</name>
<dbReference type="PANTHER" id="PTHR45677">
    <property type="entry name" value="GLUTAMATE DECARBOXYLASE-RELATED"/>
    <property type="match status" value="1"/>
</dbReference>
<evidence type="ECO:0000256" key="6">
    <source>
        <dbReference type="SAM" id="MobiDB-lite"/>
    </source>
</evidence>
<dbReference type="InterPro" id="IPR002129">
    <property type="entry name" value="PyrdxlP-dep_de-COase"/>
</dbReference>
<dbReference type="EMBL" id="CAXLJM020000068">
    <property type="protein sequence ID" value="CAL8122326.1"/>
    <property type="molecule type" value="Genomic_DNA"/>
</dbReference>
<evidence type="ECO:0000256" key="3">
    <source>
        <dbReference type="ARBA" id="ARBA00022793"/>
    </source>
</evidence>
<feature type="compositionally biased region" description="Pro residues" evidence="6">
    <location>
        <begin position="546"/>
        <end position="559"/>
    </location>
</feature>
<keyword evidence="5" id="KW-0456">Lyase</keyword>
<dbReference type="Proteomes" id="UP001642540">
    <property type="component" value="Unassembled WGS sequence"/>
</dbReference>
<comment type="caution">
    <text evidence="7">The sequence shown here is derived from an EMBL/GenBank/DDBJ whole genome shotgun (WGS) entry which is preliminary data.</text>
</comment>
<dbReference type="PANTHER" id="PTHR45677:SF8">
    <property type="entry name" value="CYSTEINE SULFINIC ACID DECARBOXYLASE"/>
    <property type="match status" value="1"/>
</dbReference>
<keyword evidence="8" id="KW-1185">Reference proteome</keyword>
<evidence type="ECO:0000256" key="2">
    <source>
        <dbReference type="ARBA" id="ARBA00009533"/>
    </source>
</evidence>
<comment type="cofactor">
    <cofactor evidence="1">
        <name>pyridoxal 5'-phosphate</name>
        <dbReference type="ChEBI" id="CHEBI:597326"/>
    </cofactor>
</comment>
<accession>A0ABP1R7X8</accession>
<dbReference type="Pfam" id="PF00282">
    <property type="entry name" value="Pyridoxal_deC"/>
    <property type="match status" value="2"/>
</dbReference>
<evidence type="ECO:0000256" key="4">
    <source>
        <dbReference type="ARBA" id="ARBA00022898"/>
    </source>
</evidence>
<keyword evidence="4" id="KW-0663">Pyridoxal phosphate</keyword>
<dbReference type="Gene3D" id="3.40.640.10">
    <property type="entry name" value="Type I PLP-dependent aspartate aminotransferase-like (Major domain)"/>
    <property type="match status" value="2"/>
</dbReference>
<dbReference type="InterPro" id="IPR015421">
    <property type="entry name" value="PyrdxlP-dep_Trfase_major"/>
</dbReference>
<reference evidence="7 8" key="1">
    <citation type="submission" date="2024-08" db="EMBL/GenBank/DDBJ databases">
        <authorList>
            <person name="Cucini C."/>
            <person name="Frati F."/>
        </authorList>
    </citation>
    <scope>NUCLEOTIDE SEQUENCE [LARGE SCALE GENOMIC DNA]</scope>
</reference>
<evidence type="ECO:0000313" key="8">
    <source>
        <dbReference type="Proteomes" id="UP001642540"/>
    </source>
</evidence>
<evidence type="ECO:0000256" key="1">
    <source>
        <dbReference type="ARBA" id="ARBA00001933"/>
    </source>
</evidence>
<sequence>MSEEQGPPPEVSPEPPTLPKFTSVSWPPFHFDLYERVYKLIQEKGLYFNSEIARQQPPYLFKTPEELRQEINFTLDENPVDQDTLFDYFEKIIKYSPHRSHPFYLGRDGTGLDPYAIAGDFTSNVLSTAVLTYLFAPVFTLQENVVEMNLRRLIGYPNPEKGDGVVTPGGGFATSMVFAAALNYKFPDIRNQGYGATDVPVLAVYASEACNEFLEKGCIVAGLGVNSLFKIRTDQNGRMDLNHLRQQMRRNKSRGTEPLMVIATIGTDPMGAVDDTAQIAQICEENNAWFHVDGTYGGPFLLSDEYRASKLAGVEKSQSFIIGGGGMLGTPYCFTVMVTPYEDQFFNTFGVGAEVVFEPTLLYDSSYDNGDHTLQTSRRGDISKFWLMWKVKGRNGISQHLEYIMNLAAAFNEEIKRRPNFHAIMTQLDSTRVTFYYVPNQFRLFPRRTDYLNYQMSNLSRRIKNKLLQDGSAVLGLAKVRGYPESFAVSISNSATTLDDLKYVLDEIEAVGNNTIGRMSNNPWFPIVPFKKDAADLKKEDVDQESPPPATVYATPPPPRDTYPSYVNAPIESLHQEMFLRIAGLFDEKGVYFQDKRSDPLLRFRAPDDLMQEFDLNLRDESSLQSNDDIIEALENMIRYSIHQAHPYYIYQLLSGGLDAYTIMSDFISTVMTTNSLTYEDAPIYTIMEEEVLRASRRRLGYPEDGDGMMMPGGSICNIVAVTVARLAKFPDTKDRGLDGWREVKPTLFISQNAHYCLIKAGLLNGIGQDNVVLVRADPDGRMDINELRDAIAKSKEEGRTPFFVGATGGTTVLGVFDNLGEISQICQENNMWMHIDASVGGAAMFSDTKLAELWPNGKLSDSMSFNPHKWFGSSQETTVLMFKQKGIVKQTLGVSSSNTRTWPNGDSTKYDSNKAFGDLAAHGGIGWERRPNVLKLWMLWKAKGRVGMGNHIDYTYANKGFLVQELKKPERQEMFRLVKPDFTCAGVCFYYLPLTLRGMDENSADYKLRVEKVALPLQARLVRAGVTITPVFRDSGSPLFTKFTILSSGITTDDILYLLDAIDYYGRNINA</sequence>
<dbReference type="InterPro" id="IPR015424">
    <property type="entry name" value="PyrdxlP-dep_Trfase"/>
</dbReference>
<dbReference type="Gene3D" id="3.90.1150.170">
    <property type="match status" value="2"/>
</dbReference>
<proteinExistence type="inferred from homology"/>
<evidence type="ECO:0008006" key="9">
    <source>
        <dbReference type="Google" id="ProtNLM"/>
    </source>
</evidence>
<feature type="region of interest" description="Disordered" evidence="6">
    <location>
        <begin position="537"/>
        <end position="559"/>
    </location>
</feature>
<organism evidence="7 8">
    <name type="scientific">Orchesella dallaii</name>
    <dbReference type="NCBI Taxonomy" id="48710"/>
    <lineage>
        <taxon>Eukaryota</taxon>
        <taxon>Metazoa</taxon>
        <taxon>Ecdysozoa</taxon>
        <taxon>Arthropoda</taxon>
        <taxon>Hexapoda</taxon>
        <taxon>Collembola</taxon>
        <taxon>Entomobryomorpha</taxon>
        <taxon>Entomobryoidea</taxon>
        <taxon>Orchesellidae</taxon>
        <taxon>Orchesellinae</taxon>
        <taxon>Orchesella</taxon>
    </lineage>
</organism>
<keyword evidence="3" id="KW-0210">Decarboxylase</keyword>